<reference evidence="5" key="1">
    <citation type="submission" date="2019-08" db="EMBL/GenBank/DDBJ databases">
        <authorList>
            <person name="Zheng X."/>
        </authorList>
    </citation>
    <scope>NUCLEOTIDE SEQUENCE [LARGE SCALE GENOMIC DNA]</scope>
    <source>
        <strain evidence="5">FJAT-25496</strain>
    </source>
</reference>
<dbReference type="PROSITE" id="PS51186">
    <property type="entry name" value="GNAT"/>
    <property type="match status" value="1"/>
</dbReference>
<evidence type="ECO:0000256" key="2">
    <source>
        <dbReference type="ARBA" id="ARBA00023315"/>
    </source>
</evidence>
<protein>
    <submittedName>
        <fullName evidence="4">GNAT family N-acetyltransferase</fullName>
    </submittedName>
</protein>
<dbReference type="CDD" id="cd04301">
    <property type="entry name" value="NAT_SF"/>
    <property type="match status" value="1"/>
</dbReference>
<dbReference type="EMBL" id="CP042593">
    <property type="protein sequence ID" value="QED46586.1"/>
    <property type="molecule type" value="Genomic_DNA"/>
</dbReference>
<dbReference type="InterPro" id="IPR051556">
    <property type="entry name" value="N-term/lysine_N-AcTrnsfr"/>
</dbReference>
<dbReference type="AlphaFoldDB" id="A0A5B8Z5E7"/>
<dbReference type="Gene3D" id="3.40.630.30">
    <property type="match status" value="1"/>
</dbReference>
<dbReference type="STRING" id="1742359.GCA_001439625_04626"/>
<dbReference type="PANTHER" id="PTHR42919:SF8">
    <property type="entry name" value="N-ALPHA-ACETYLTRANSFERASE 50"/>
    <property type="match status" value="1"/>
</dbReference>
<dbReference type="SUPFAM" id="SSF55729">
    <property type="entry name" value="Acyl-CoA N-acyltransferases (Nat)"/>
    <property type="match status" value="1"/>
</dbReference>
<dbReference type="RefSeq" id="WP_057775867.1">
    <property type="nucleotide sequence ID" value="NZ_CP042593.1"/>
</dbReference>
<dbReference type="KEGG" id="bda:FSZ17_04450"/>
<feature type="domain" description="N-acetyltransferase" evidence="3">
    <location>
        <begin position="2"/>
        <end position="162"/>
    </location>
</feature>
<keyword evidence="2" id="KW-0012">Acyltransferase</keyword>
<keyword evidence="1 4" id="KW-0808">Transferase</keyword>
<evidence type="ECO:0000313" key="5">
    <source>
        <dbReference type="Proteomes" id="UP000321555"/>
    </source>
</evidence>
<name>A0A5B8Z5E7_CYTDA</name>
<dbReference type="InterPro" id="IPR000182">
    <property type="entry name" value="GNAT_dom"/>
</dbReference>
<keyword evidence="5" id="KW-1185">Reference proteome</keyword>
<evidence type="ECO:0000256" key="1">
    <source>
        <dbReference type="ARBA" id="ARBA00022679"/>
    </source>
</evidence>
<evidence type="ECO:0000313" key="4">
    <source>
        <dbReference type="EMBL" id="QED46586.1"/>
    </source>
</evidence>
<organism evidence="4 5">
    <name type="scientific">Cytobacillus dafuensis</name>
    <name type="common">Bacillus dafuensis</name>
    <dbReference type="NCBI Taxonomy" id="1742359"/>
    <lineage>
        <taxon>Bacteria</taxon>
        <taxon>Bacillati</taxon>
        <taxon>Bacillota</taxon>
        <taxon>Bacilli</taxon>
        <taxon>Bacillales</taxon>
        <taxon>Bacillaceae</taxon>
        <taxon>Cytobacillus</taxon>
    </lineage>
</organism>
<dbReference type="OrthoDB" id="9790865at2"/>
<dbReference type="GO" id="GO:0016747">
    <property type="term" value="F:acyltransferase activity, transferring groups other than amino-acyl groups"/>
    <property type="evidence" value="ECO:0007669"/>
    <property type="project" value="InterPro"/>
</dbReference>
<gene>
    <name evidence="4" type="ORF">FSZ17_04450</name>
</gene>
<proteinExistence type="predicted"/>
<sequence length="162" mass="18539">MFYIRNLEESEFEFFKDMLYESIHIPNNKPSKENLLNLPQIKKYYEGWGRNGDNALIAINNNNQKMGAVWYRLFDELNKGYGYVDHDTPELGIAVSKNARGMGVGTLLMNKIIQKALEDGFKSLSLSVDLDNENAVHIYNKLGFKEIGVSGTSITMVFRVYE</sequence>
<dbReference type="PANTHER" id="PTHR42919">
    <property type="entry name" value="N-ALPHA-ACETYLTRANSFERASE"/>
    <property type="match status" value="1"/>
</dbReference>
<dbReference type="InterPro" id="IPR016181">
    <property type="entry name" value="Acyl_CoA_acyltransferase"/>
</dbReference>
<dbReference type="Pfam" id="PF00583">
    <property type="entry name" value="Acetyltransf_1"/>
    <property type="match status" value="1"/>
</dbReference>
<dbReference type="Proteomes" id="UP000321555">
    <property type="component" value="Chromosome"/>
</dbReference>
<accession>A0A5B8Z5E7</accession>
<evidence type="ECO:0000259" key="3">
    <source>
        <dbReference type="PROSITE" id="PS51186"/>
    </source>
</evidence>